<reference evidence="2 3" key="1">
    <citation type="submission" date="2020-09" db="EMBL/GenBank/DDBJ databases">
        <authorList>
            <person name="Li C."/>
            <person name="Ding Y."/>
            <person name="Wu Q."/>
        </authorList>
    </citation>
    <scope>NUCLEOTIDE SEQUENCE [LARGE SCALE GENOMIC DNA]</scope>
</reference>
<feature type="compositionally biased region" description="Polar residues" evidence="1">
    <location>
        <begin position="147"/>
        <end position="161"/>
    </location>
</feature>
<feature type="compositionally biased region" description="Basic and acidic residues" evidence="1">
    <location>
        <begin position="112"/>
        <end position="141"/>
    </location>
</feature>
<feature type="compositionally biased region" description="Polar residues" evidence="1">
    <location>
        <begin position="219"/>
        <end position="229"/>
    </location>
</feature>
<dbReference type="Proteomes" id="UP000593635">
    <property type="component" value="Segment"/>
</dbReference>
<keyword evidence="3" id="KW-1185">Reference proteome</keyword>
<dbReference type="KEGG" id="vg:65132304"/>
<dbReference type="GeneID" id="65132304"/>
<organism evidence="2 3">
    <name type="scientific">Bacillus phage DLc1</name>
    <dbReference type="NCBI Taxonomy" id="2777318"/>
    <lineage>
        <taxon>Viruses</taxon>
        <taxon>Duplodnaviria</taxon>
        <taxon>Heunggongvirae</taxon>
        <taxon>Uroviricota</taxon>
        <taxon>Caudoviricetes</taxon>
        <taxon>Salasmaviridae</taxon>
        <taxon>Huangshavirus</taxon>
        <taxon>Huangshavirus dlcuna</taxon>
    </lineage>
</organism>
<evidence type="ECO:0000313" key="2">
    <source>
        <dbReference type="EMBL" id="QOR56285.1"/>
    </source>
</evidence>
<feature type="compositionally biased region" description="Basic and acidic residues" evidence="1">
    <location>
        <begin position="244"/>
        <end position="263"/>
    </location>
</feature>
<dbReference type="EMBL" id="MW012634">
    <property type="protein sequence ID" value="QOR56285.1"/>
    <property type="molecule type" value="Genomic_DNA"/>
</dbReference>
<accession>A0A7M1RPH5</accession>
<feature type="compositionally biased region" description="Polar residues" evidence="1">
    <location>
        <begin position="174"/>
        <end position="183"/>
    </location>
</feature>
<dbReference type="RefSeq" id="YP_010113766.1">
    <property type="nucleotide sequence ID" value="NC_055908.1"/>
</dbReference>
<name>A0A7M1RPH5_9CAUD</name>
<feature type="region of interest" description="Disordered" evidence="1">
    <location>
        <begin position="112"/>
        <end position="191"/>
    </location>
</feature>
<proteinExistence type="predicted"/>
<evidence type="ECO:0000256" key="1">
    <source>
        <dbReference type="SAM" id="MobiDB-lite"/>
    </source>
</evidence>
<feature type="compositionally biased region" description="Low complexity" evidence="1">
    <location>
        <begin position="232"/>
        <end position="243"/>
    </location>
</feature>
<evidence type="ECO:0000313" key="3">
    <source>
        <dbReference type="Proteomes" id="UP000593635"/>
    </source>
</evidence>
<feature type="region of interest" description="Disordered" evidence="1">
    <location>
        <begin position="219"/>
        <end position="291"/>
    </location>
</feature>
<sequence length="329" mass="38034">MKLAMYSIELRRYIDSFSQYQFPRPSIKEKIDIGTPHLFDFDYPFFDETKRKDFERKWVRRFYMTEVGFETIELFKFYLENWMNEKMPYYNQRFKSELLEFDPLRNFEIDKKKDHSKDGTSRLDTNEDGKFETHTANDNETHVVGTGSMTSDGTVDSNGTTKLDETGTKKGNNKNESTGTNFARTLESDTPDKRIAITTEDGQGVIEYASKINEVTGKNNDTENITIDENTTKNSNGNTTDNTTTHDEANTKSATDSESHDVGKATGTNNATGFKDGKTHENGNQNEHQIGKYGTETYSEMLMKYRETFLRIESEIYEECRKDLFMLVY</sequence>
<protein>
    <submittedName>
        <fullName evidence="2">Lower collar protein</fullName>
    </submittedName>
</protein>